<protein>
    <recommendedName>
        <fullName evidence="5">Transmembrane protein 70 homolog, mitochondrial</fullName>
    </recommendedName>
</protein>
<gene>
    <name evidence="3" type="ORF">NTJ_15514</name>
</gene>
<dbReference type="PANTHER" id="PTHR13281">
    <property type="entry name" value="TRANSMEMBRANE PROTEIN 70, MITOCHONDRIAL"/>
    <property type="match status" value="1"/>
</dbReference>
<reference evidence="3 4" key="1">
    <citation type="submission" date="2023-09" db="EMBL/GenBank/DDBJ databases">
        <title>Nesidiocoris tenuis whole genome shotgun sequence.</title>
        <authorList>
            <person name="Shibata T."/>
            <person name="Shimoda M."/>
            <person name="Kobayashi T."/>
            <person name="Uehara T."/>
        </authorList>
    </citation>
    <scope>NUCLEOTIDE SEQUENCE [LARGE SCALE GENOMIC DNA]</scope>
    <source>
        <strain evidence="3 4">Japan</strain>
    </source>
</reference>
<sequence>MSLVNISRLAKFSWQSLPRYHLSRVSSIRFRSSAAERPTEREPKIYKTDWIEEVKNPKENEELIYSGPLSGQIRRVKLFSLLTSVAGICSQPVIIQRAAELEASSTAIAATCSVVGFFTFVTPLLLHGVTKKYVTSVSYDSAADAYTATVYSFLMRKRQIRFKPGEAEIPDVSGFASAKVRGIPLFMDSRYFSDVYHYKRIMGFDKPMDFKLAPKKELT</sequence>
<evidence type="ECO:0000256" key="1">
    <source>
        <dbReference type="ARBA" id="ARBA00005280"/>
    </source>
</evidence>
<keyword evidence="2" id="KW-1133">Transmembrane helix</keyword>
<accession>A0ABN7BEA3</accession>
<keyword evidence="4" id="KW-1185">Reference proteome</keyword>
<organism evidence="3 4">
    <name type="scientific">Nesidiocoris tenuis</name>
    <dbReference type="NCBI Taxonomy" id="355587"/>
    <lineage>
        <taxon>Eukaryota</taxon>
        <taxon>Metazoa</taxon>
        <taxon>Ecdysozoa</taxon>
        <taxon>Arthropoda</taxon>
        <taxon>Hexapoda</taxon>
        <taxon>Insecta</taxon>
        <taxon>Pterygota</taxon>
        <taxon>Neoptera</taxon>
        <taxon>Paraneoptera</taxon>
        <taxon>Hemiptera</taxon>
        <taxon>Heteroptera</taxon>
        <taxon>Panheteroptera</taxon>
        <taxon>Cimicomorpha</taxon>
        <taxon>Miridae</taxon>
        <taxon>Dicyphina</taxon>
        <taxon>Nesidiocoris</taxon>
    </lineage>
</organism>
<dbReference type="InterPro" id="IPR045325">
    <property type="entry name" value="TMEM70/TMEM186/TMEM223"/>
</dbReference>
<evidence type="ECO:0008006" key="5">
    <source>
        <dbReference type="Google" id="ProtNLM"/>
    </source>
</evidence>
<keyword evidence="2" id="KW-0812">Transmembrane</keyword>
<comment type="similarity">
    <text evidence="1">Belongs to the TMEM70 family.</text>
</comment>
<keyword evidence="2" id="KW-0472">Membrane</keyword>
<feature type="transmembrane region" description="Helical" evidence="2">
    <location>
        <begin position="107"/>
        <end position="126"/>
    </location>
</feature>
<name>A0ABN7BEA3_9HEMI</name>
<dbReference type="Proteomes" id="UP001307889">
    <property type="component" value="Chromosome 14"/>
</dbReference>
<proteinExistence type="inferred from homology"/>
<dbReference type="InterPro" id="IPR009724">
    <property type="entry name" value="TMEM70"/>
</dbReference>
<evidence type="ECO:0000256" key="2">
    <source>
        <dbReference type="SAM" id="Phobius"/>
    </source>
</evidence>
<evidence type="ECO:0000313" key="4">
    <source>
        <dbReference type="Proteomes" id="UP001307889"/>
    </source>
</evidence>
<dbReference type="EMBL" id="AP028922">
    <property type="protein sequence ID" value="BET02696.1"/>
    <property type="molecule type" value="Genomic_DNA"/>
</dbReference>
<evidence type="ECO:0000313" key="3">
    <source>
        <dbReference type="EMBL" id="BET02696.1"/>
    </source>
</evidence>
<dbReference type="Pfam" id="PF06979">
    <property type="entry name" value="TMEM70"/>
    <property type="match status" value="1"/>
</dbReference>
<dbReference type="PANTHER" id="PTHR13281:SF0">
    <property type="entry name" value="TRANSMEMBRANE PROTEIN 70, MITOCHONDRIAL"/>
    <property type="match status" value="1"/>
</dbReference>